<dbReference type="RefSeq" id="XP_018283961.1">
    <property type="nucleotide sequence ID" value="XM_018442802.1"/>
</dbReference>
<reference evidence="2" key="1">
    <citation type="submission" date="2015-06" db="EMBL/GenBank/DDBJ databases">
        <title>Expansion of signal transduction pathways in fungi by whole-genome duplication.</title>
        <authorList>
            <consortium name="DOE Joint Genome Institute"/>
            <person name="Corrochano L.M."/>
            <person name="Kuo A."/>
            <person name="Marcet-Houben M."/>
            <person name="Polaino S."/>
            <person name="Salamov A."/>
            <person name="Villalobos J.M."/>
            <person name="Alvarez M.I."/>
            <person name="Avalos J."/>
            <person name="Benito E.P."/>
            <person name="Benoit I."/>
            <person name="Burger G."/>
            <person name="Camino L.P."/>
            <person name="Canovas D."/>
            <person name="Cerda-Olmedo E."/>
            <person name="Cheng J.-F."/>
            <person name="Dominguez A."/>
            <person name="Elias M."/>
            <person name="Eslava A.P."/>
            <person name="Glaser F."/>
            <person name="Grimwood J."/>
            <person name="Gutierrez G."/>
            <person name="Heitman J."/>
            <person name="Henrissat B."/>
            <person name="Iturriaga E.A."/>
            <person name="Lang B.F."/>
            <person name="Lavin J.L."/>
            <person name="Lee S."/>
            <person name="Li W."/>
            <person name="Lindquist E."/>
            <person name="Lopez-Garcia S."/>
            <person name="Luque E.M."/>
            <person name="Marcos A.T."/>
            <person name="Martin J."/>
            <person name="McCluskey K."/>
            <person name="Medina H.R."/>
            <person name="Miralles-Duran A."/>
            <person name="Miyazaki A."/>
            <person name="Munoz-Torres E."/>
            <person name="Oguiza J.A."/>
            <person name="Ohm R."/>
            <person name="Olmedo M."/>
            <person name="Orejas M."/>
            <person name="Ortiz-Castellanos L."/>
            <person name="Pisabarro A.G."/>
            <person name="Rodriguez-Romero J."/>
            <person name="Ruiz-Herrera J."/>
            <person name="Ruiz-Vazquez R."/>
            <person name="Sanz C."/>
            <person name="Schackwitz W."/>
            <person name="Schmutz J."/>
            <person name="Shahriari M."/>
            <person name="Shelest E."/>
            <person name="Silva-Franco F."/>
            <person name="Soanes D."/>
            <person name="Syed K."/>
            <person name="Tagua V.G."/>
            <person name="Talbot N.J."/>
            <person name="Thon M."/>
            <person name="De vries R.P."/>
            <person name="Wiebenga A."/>
            <person name="Yadav J.S."/>
            <person name="Braun E.L."/>
            <person name="Baker S."/>
            <person name="Garre V."/>
            <person name="Horwitz B."/>
            <person name="Torres-Martinez S."/>
            <person name="Idnurm A."/>
            <person name="Herrera-Estrella A."/>
            <person name="Gabaldon T."/>
            <person name="Grigoriev I.V."/>
        </authorList>
    </citation>
    <scope>NUCLEOTIDE SEQUENCE [LARGE SCALE GENOMIC DNA]</scope>
    <source>
        <strain evidence="2">NRRL 1555(-)</strain>
    </source>
</reference>
<protein>
    <recommendedName>
        <fullName evidence="3">DDE Tnp4 domain-containing protein</fullName>
    </recommendedName>
</protein>
<keyword evidence="2" id="KW-1185">Reference proteome</keyword>
<dbReference type="OrthoDB" id="2287908at2759"/>
<dbReference type="STRING" id="763407.A0A162ZCY7"/>
<name>A0A162ZCY7_PHYB8</name>
<dbReference type="InParanoid" id="A0A162ZCY7"/>
<sequence>MRWGMQFDTHHFSPSNMERSLKAIFDKGVAFDNIVRFIDGTMQTYIHALKFQAIVTPDVITSSLLGPFIGSRHDYFIYTISKIEDRLKEYLVPTSDPEKYCALYGDPVYMCSVHLYSPYIGGVLNDHNKFCNKSMSKVRVAVE</sequence>
<organism evidence="1 2">
    <name type="scientific">Phycomyces blakesleeanus (strain ATCC 8743b / DSM 1359 / FGSC 10004 / NBRC 33097 / NRRL 1555)</name>
    <dbReference type="NCBI Taxonomy" id="763407"/>
    <lineage>
        <taxon>Eukaryota</taxon>
        <taxon>Fungi</taxon>
        <taxon>Fungi incertae sedis</taxon>
        <taxon>Mucoromycota</taxon>
        <taxon>Mucoromycotina</taxon>
        <taxon>Mucoromycetes</taxon>
        <taxon>Mucorales</taxon>
        <taxon>Phycomycetaceae</taxon>
        <taxon>Phycomyces</taxon>
    </lineage>
</organism>
<accession>A0A162ZCY7</accession>
<dbReference type="GeneID" id="29003708"/>
<proteinExistence type="predicted"/>
<dbReference type="VEuPathDB" id="FungiDB:PHYBLDRAFT_73206"/>
<evidence type="ECO:0000313" key="2">
    <source>
        <dbReference type="Proteomes" id="UP000077315"/>
    </source>
</evidence>
<evidence type="ECO:0008006" key="3">
    <source>
        <dbReference type="Google" id="ProtNLM"/>
    </source>
</evidence>
<dbReference type="EMBL" id="KV441007">
    <property type="protein sequence ID" value="OAD65921.1"/>
    <property type="molecule type" value="Genomic_DNA"/>
</dbReference>
<dbReference type="Proteomes" id="UP000077315">
    <property type="component" value="Unassembled WGS sequence"/>
</dbReference>
<evidence type="ECO:0000313" key="1">
    <source>
        <dbReference type="EMBL" id="OAD65921.1"/>
    </source>
</evidence>
<dbReference type="AlphaFoldDB" id="A0A162ZCY7"/>
<gene>
    <name evidence="1" type="ORF">PHYBLDRAFT_73206</name>
</gene>